<dbReference type="GO" id="GO:0016788">
    <property type="term" value="F:hydrolase activity, acting on ester bonds"/>
    <property type="evidence" value="ECO:0007669"/>
    <property type="project" value="TreeGrafter"/>
</dbReference>
<dbReference type="InterPro" id="IPR015021">
    <property type="entry name" value="C11orf54_DUF1907"/>
</dbReference>
<evidence type="ECO:0000259" key="7">
    <source>
        <dbReference type="SMART" id="SM01168"/>
    </source>
</evidence>
<dbReference type="PANTHER" id="PTHR13204:SF1">
    <property type="entry name" value="ESTER HYDROLASE C11ORF54"/>
    <property type="match status" value="1"/>
</dbReference>
<evidence type="ECO:0000256" key="3">
    <source>
        <dbReference type="ARBA" id="ARBA00022723"/>
    </source>
</evidence>
<keyword evidence="9" id="KW-1185">Reference proteome</keyword>
<dbReference type="CDD" id="cd17298">
    <property type="entry name" value="DUF1907"/>
    <property type="match status" value="1"/>
</dbReference>
<dbReference type="SUPFAM" id="SSF117856">
    <property type="entry name" value="AF0104/ALDC/Ptd012-like"/>
    <property type="match status" value="1"/>
</dbReference>
<protein>
    <recommendedName>
        <fullName evidence="7">DUF1907 domain-containing protein</fullName>
    </recommendedName>
</protein>
<organism evidence="8 9">
    <name type="scientific">Pristionchus fissidentatus</name>
    <dbReference type="NCBI Taxonomy" id="1538716"/>
    <lineage>
        <taxon>Eukaryota</taxon>
        <taxon>Metazoa</taxon>
        <taxon>Ecdysozoa</taxon>
        <taxon>Nematoda</taxon>
        <taxon>Chromadorea</taxon>
        <taxon>Rhabditida</taxon>
        <taxon>Rhabditina</taxon>
        <taxon>Diplogasteromorpha</taxon>
        <taxon>Diplogasteroidea</taxon>
        <taxon>Neodiplogasteridae</taxon>
        <taxon>Pristionchus</taxon>
    </lineage>
</organism>
<dbReference type="Pfam" id="PF08925">
    <property type="entry name" value="DUF1907"/>
    <property type="match status" value="1"/>
</dbReference>
<dbReference type="EMBL" id="BTSY01000001">
    <property type="protein sequence ID" value="GMT09057.1"/>
    <property type="molecule type" value="Genomic_DNA"/>
</dbReference>
<evidence type="ECO:0000256" key="4">
    <source>
        <dbReference type="ARBA" id="ARBA00022801"/>
    </source>
</evidence>
<sequence length="308" mass="33375">RTMTDDCSSNLSVKLDTHVPSLENLADAFRTALPSNFDTVSVDIVDCPDLSSAPFNLTSPGFGKNLVIAEVGGPGNLFPEIHKQKAFDITTICKTCEHPEAFAFGPGAGPWPIVGVNCEMVADVNCASGRVGTRIARLEKDSYALEQISKPVFSLMANLAVSDAESGQRVVHIKAKKRLGSTNFPDSLRAALVAAFPQQLVSLGGFFILRSGKAKLHVMPDFPGCGHFASEKEIGSEWLKYFEMAAPLVCATVMHSNEGGSHKLRVEHTHCYSDHGDGGHYHYDTTPDEVEYEGWFAPASAVYRIDEI</sequence>
<dbReference type="SMART" id="SM01168">
    <property type="entry name" value="DUF1907"/>
    <property type="match status" value="1"/>
</dbReference>
<feature type="domain" description="DUF1907" evidence="7">
    <location>
        <begin position="28"/>
        <end position="305"/>
    </location>
</feature>
<evidence type="ECO:0000256" key="1">
    <source>
        <dbReference type="ARBA" id="ARBA00004123"/>
    </source>
</evidence>
<comment type="subunit">
    <text evidence="2">Monomer.</text>
</comment>
<keyword evidence="4" id="KW-0378">Hydrolase</keyword>
<name>A0AAV5US47_9BILA</name>
<dbReference type="GO" id="GO:0008270">
    <property type="term" value="F:zinc ion binding"/>
    <property type="evidence" value="ECO:0007669"/>
    <property type="project" value="TreeGrafter"/>
</dbReference>
<evidence type="ECO:0000313" key="9">
    <source>
        <dbReference type="Proteomes" id="UP001432322"/>
    </source>
</evidence>
<evidence type="ECO:0000256" key="2">
    <source>
        <dbReference type="ARBA" id="ARBA00011245"/>
    </source>
</evidence>
<gene>
    <name evidence="8" type="ORF">PFISCL1PPCAC_354</name>
</gene>
<dbReference type="GO" id="GO:0005634">
    <property type="term" value="C:nucleus"/>
    <property type="evidence" value="ECO:0007669"/>
    <property type="project" value="UniProtKB-SubCell"/>
</dbReference>
<dbReference type="AlphaFoldDB" id="A0AAV5US47"/>
<keyword evidence="3" id="KW-0479">Metal-binding</keyword>
<evidence type="ECO:0000256" key="6">
    <source>
        <dbReference type="ARBA" id="ARBA00023242"/>
    </source>
</evidence>
<comment type="caution">
    <text evidence="8">The sequence shown here is derived from an EMBL/GenBank/DDBJ whole genome shotgun (WGS) entry which is preliminary data.</text>
</comment>
<dbReference type="Proteomes" id="UP001432322">
    <property type="component" value="Unassembled WGS sequence"/>
</dbReference>
<reference evidence="8" key="1">
    <citation type="submission" date="2023-10" db="EMBL/GenBank/DDBJ databases">
        <title>Genome assembly of Pristionchus species.</title>
        <authorList>
            <person name="Yoshida K."/>
            <person name="Sommer R.J."/>
        </authorList>
    </citation>
    <scope>NUCLEOTIDE SEQUENCE</scope>
    <source>
        <strain evidence="8">RS5133</strain>
    </source>
</reference>
<comment type="subcellular location">
    <subcellularLocation>
        <location evidence="1">Nucleus</location>
    </subcellularLocation>
</comment>
<accession>A0AAV5US47</accession>
<keyword evidence="6" id="KW-0539">Nucleus</keyword>
<evidence type="ECO:0000313" key="8">
    <source>
        <dbReference type="EMBL" id="GMT09057.1"/>
    </source>
</evidence>
<proteinExistence type="predicted"/>
<feature type="non-terminal residue" evidence="8">
    <location>
        <position position="1"/>
    </location>
</feature>
<dbReference type="PANTHER" id="PTHR13204">
    <property type="entry name" value="PTD012 PROTEIN"/>
    <property type="match status" value="1"/>
</dbReference>
<keyword evidence="5" id="KW-0862">Zinc</keyword>
<evidence type="ECO:0000256" key="5">
    <source>
        <dbReference type="ARBA" id="ARBA00022833"/>
    </source>
</evidence>